<comment type="caution">
    <text evidence="2">The sequence shown here is derived from an EMBL/GenBank/DDBJ whole genome shotgun (WGS) entry which is preliminary data.</text>
</comment>
<dbReference type="AlphaFoldDB" id="A0A9D2HMI0"/>
<protein>
    <submittedName>
        <fullName evidence="2">Uncharacterized protein</fullName>
    </submittedName>
</protein>
<evidence type="ECO:0000313" key="3">
    <source>
        <dbReference type="Proteomes" id="UP000823821"/>
    </source>
</evidence>
<evidence type="ECO:0000313" key="2">
    <source>
        <dbReference type="EMBL" id="HJA78775.1"/>
    </source>
</evidence>
<dbReference type="InterPro" id="IPR045691">
    <property type="entry name" value="DUF6056"/>
</dbReference>
<keyword evidence="1" id="KW-0812">Transmembrane</keyword>
<feature type="transmembrane region" description="Helical" evidence="1">
    <location>
        <begin position="135"/>
        <end position="159"/>
    </location>
</feature>
<sequence length="447" mass="50893">MKRQLAIIAVIFCITYLQNKYIGFYHDDYGYGALTYAVNTHYAERTLPNILDYLVHHYMEWGGRVVFFFFEILLIQGGMSCFFLVQAIVLTAMLYLTYRILLLLLDRKEDSFVLLAFLLSFYLLFNEGIYRGGMFWATASVLYIWPFCPLALGVLILLATRQQDRLSLPARAALPVSFFLAAASQEQVSIIAVSMIPLLCLFLFRSDLKRLKCRLLAAQGAAVAGFLFLMLAPGNMRRVESGHDALGGLADLLYTTGWIFEGIFASPIGILWLASLLPALWLCRRTPRRRLLPFLPFLLASLLSMSIFYVIKLRYGSPRVFFPPSYLLSIVFAGLWSLALENLALSSKTVRRLAGLLLIFALSYHGIAVIRGYYINYPAILANDRNLSAAGRQTPPPAEVVFYKLPNKKYADCMPYDNRSYIEPWILAYYRLPPETRIVYEDFPQQP</sequence>
<feature type="transmembrane region" description="Helical" evidence="1">
    <location>
        <begin position="323"/>
        <end position="341"/>
    </location>
</feature>
<feature type="transmembrane region" description="Helical" evidence="1">
    <location>
        <begin position="110"/>
        <end position="129"/>
    </location>
</feature>
<name>A0A9D2HMI0_9BACT</name>
<dbReference type="Proteomes" id="UP000823821">
    <property type="component" value="Unassembled WGS sequence"/>
</dbReference>
<feature type="transmembrane region" description="Helical" evidence="1">
    <location>
        <begin position="65"/>
        <end position="98"/>
    </location>
</feature>
<accession>A0A9D2HMI0</accession>
<reference evidence="2" key="2">
    <citation type="submission" date="2021-04" db="EMBL/GenBank/DDBJ databases">
        <authorList>
            <person name="Gilroy R."/>
        </authorList>
    </citation>
    <scope>NUCLEOTIDE SEQUENCE</scope>
    <source>
        <strain evidence="2">5032</strain>
    </source>
</reference>
<feature type="transmembrane region" description="Helical" evidence="1">
    <location>
        <begin position="353"/>
        <end position="374"/>
    </location>
</feature>
<gene>
    <name evidence="2" type="ORF">H9784_04270</name>
</gene>
<evidence type="ECO:0000256" key="1">
    <source>
        <dbReference type="SAM" id="Phobius"/>
    </source>
</evidence>
<proteinExistence type="predicted"/>
<feature type="transmembrane region" description="Helical" evidence="1">
    <location>
        <begin position="256"/>
        <end position="282"/>
    </location>
</feature>
<reference evidence="2" key="1">
    <citation type="journal article" date="2021" name="PeerJ">
        <title>Extensive microbial diversity within the chicken gut microbiome revealed by metagenomics and culture.</title>
        <authorList>
            <person name="Gilroy R."/>
            <person name="Ravi A."/>
            <person name="Getino M."/>
            <person name="Pursley I."/>
            <person name="Horton D.L."/>
            <person name="Alikhan N.F."/>
            <person name="Baker D."/>
            <person name="Gharbi K."/>
            <person name="Hall N."/>
            <person name="Watson M."/>
            <person name="Adriaenssens E.M."/>
            <person name="Foster-Nyarko E."/>
            <person name="Jarju S."/>
            <person name="Secka A."/>
            <person name="Antonio M."/>
            <person name="Oren A."/>
            <person name="Chaudhuri R.R."/>
            <person name="La Ragione R."/>
            <person name="Hildebrand F."/>
            <person name="Pallen M.J."/>
        </authorList>
    </citation>
    <scope>NUCLEOTIDE SEQUENCE</scope>
    <source>
        <strain evidence="2">5032</strain>
    </source>
</reference>
<organism evidence="2 3">
    <name type="scientific">Candidatus Desulfovibrio intestinavium</name>
    <dbReference type="NCBI Taxonomy" id="2838534"/>
    <lineage>
        <taxon>Bacteria</taxon>
        <taxon>Pseudomonadati</taxon>
        <taxon>Thermodesulfobacteriota</taxon>
        <taxon>Desulfovibrionia</taxon>
        <taxon>Desulfovibrionales</taxon>
        <taxon>Desulfovibrionaceae</taxon>
        <taxon>Desulfovibrio</taxon>
    </lineage>
</organism>
<dbReference type="Pfam" id="PF19528">
    <property type="entry name" value="DUF6056"/>
    <property type="match status" value="1"/>
</dbReference>
<feature type="transmembrane region" description="Helical" evidence="1">
    <location>
        <begin position="216"/>
        <end position="236"/>
    </location>
</feature>
<feature type="transmembrane region" description="Helical" evidence="1">
    <location>
        <begin position="294"/>
        <end position="311"/>
    </location>
</feature>
<dbReference type="EMBL" id="DWZD01000028">
    <property type="protein sequence ID" value="HJA78775.1"/>
    <property type="molecule type" value="Genomic_DNA"/>
</dbReference>
<keyword evidence="1" id="KW-1133">Transmembrane helix</keyword>
<keyword evidence="1" id="KW-0472">Membrane</keyword>